<keyword evidence="2" id="KW-0863">Zinc-finger</keyword>
<gene>
    <name evidence="4" type="primary">ORF3-2</name>
</gene>
<keyword evidence="1" id="KW-0378">Hydrolase</keyword>
<dbReference type="SUPFAM" id="SSF57756">
    <property type="entry name" value="Retrovirus zinc finger-like domains"/>
    <property type="match status" value="1"/>
</dbReference>
<evidence type="ECO:0000256" key="2">
    <source>
        <dbReference type="PROSITE-ProRule" id="PRU00047"/>
    </source>
</evidence>
<feature type="domain" description="CCHC-type" evidence="3">
    <location>
        <begin position="266"/>
        <end position="281"/>
    </location>
</feature>
<dbReference type="InterPro" id="IPR021109">
    <property type="entry name" value="Peptidase_aspartic_dom_sf"/>
</dbReference>
<dbReference type="Gene3D" id="4.10.60.10">
    <property type="entry name" value="Zinc finger, CCHC-type"/>
    <property type="match status" value="1"/>
</dbReference>
<dbReference type="SMART" id="SM00343">
    <property type="entry name" value="ZnF_C2HC"/>
    <property type="match status" value="1"/>
</dbReference>
<reference evidence="4" key="1">
    <citation type="submission" date="2016-10" db="EMBL/GenBank/DDBJ databases">
        <title>A novel endogenous badnavirus exists in Alhagi sparsifolia.</title>
        <authorList>
            <person name="Li Y."/>
            <person name="Li W."/>
        </authorList>
    </citation>
    <scope>NUCLEOTIDE SEQUENCE</scope>
    <source>
        <strain evidence="4">Taklamakan</strain>
    </source>
</reference>
<protein>
    <recommendedName>
        <fullName evidence="3">CCHC-type domain-containing protein</fullName>
    </recommendedName>
</protein>
<dbReference type="Pfam" id="PF00077">
    <property type="entry name" value="RVP"/>
    <property type="match status" value="1"/>
</dbReference>
<dbReference type="InterPro" id="IPR036875">
    <property type="entry name" value="Znf_CCHC_sf"/>
</dbReference>
<dbReference type="InterPro" id="IPR018061">
    <property type="entry name" value="Retropepsins"/>
</dbReference>
<dbReference type="SUPFAM" id="SSF50630">
    <property type="entry name" value="Acid proteases"/>
    <property type="match status" value="1"/>
</dbReference>
<evidence type="ECO:0000313" key="4">
    <source>
        <dbReference type="EMBL" id="ARD08905.1"/>
    </source>
</evidence>
<dbReference type="Gene3D" id="2.40.70.10">
    <property type="entry name" value="Acid Proteases"/>
    <property type="match status" value="1"/>
</dbReference>
<dbReference type="GO" id="GO:0008270">
    <property type="term" value="F:zinc ion binding"/>
    <property type="evidence" value="ECO:0007669"/>
    <property type="project" value="UniProtKB-KW"/>
</dbReference>
<evidence type="ECO:0000259" key="3">
    <source>
        <dbReference type="PROSITE" id="PS50158"/>
    </source>
</evidence>
<proteinExistence type="predicted"/>
<organism evidence="4">
    <name type="scientific">Alhagi bacilliform virus</name>
    <dbReference type="NCBI Taxonomy" id="1973099"/>
    <lineage>
        <taxon>Viruses</taxon>
        <taxon>Riboviria</taxon>
        <taxon>Pararnavirae</taxon>
        <taxon>Artverviricota</taxon>
        <taxon>Revtraviricetes</taxon>
        <taxon>Ortervirales</taxon>
        <taxon>Caulimoviridae</taxon>
        <taxon>Badnavirus</taxon>
    </lineage>
</organism>
<keyword evidence="2" id="KW-0862">Zinc</keyword>
<dbReference type="GO" id="GO:0003676">
    <property type="term" value="F:nucleic acid binding"/>
    <property type="evidence" value="ECO:0007669"/>
    <property type="project" value="InterPro"/>
</dbReference>
<dbReference type="Pfam" id="PF00098">
    <property type="entry name" value="zf-CCHC"/>
    <property type="match status" value="1"/>
</dbReference>
<accession>A0A2D0WL93</accession>
<dbReference type="PROSITE" id="PS50158">
    <property type="entry name" value="ZF_CCHC"/>
    <property type="match status" value="1"/>
</dbReference>
<dbReference type="GO" id="GO:0016787">
    <property type="term" value="F:hydrolase activity"/>
    <property type="evidence" value="ECO:0007669"/>
    <property type="project" value="UniProtKB-KW"/>
</dbReference>
<sequence>MPRSKNWRQNDWSLPSALQATGAIIGQYADVISRWSSITINYVNGMTWDSNQDKVDFVENLLRETEKQVFVTWRMKHEDTYKNLVAIAGDTRNITATIRNIFIAEDPAQGSTMEQDGAYADLERLQCSNMQNIFDFLNQYLKLAAKSGRMWLTEELTAKLFRKLPQVIGPAIQKSFEEKYPGLTIGVPIATKYIYDYLLEVCKQAAIQRSMKDLKFCSQMTIPGHYKKSDKRYGLRKAKNYTGKPHKTHVRAFRTKDAVKQKRCSCYICGDPGHFARDCPRQRGNIERVHFLDNLQLPEDWDIMSVELNEEDSDGICSISEGEAGLTISSFVFENPMPYELGETFLVLVRGVIPNQAEGSWMVLHPIPQEQQECEHDWLEAQEIPMGEIQCSYCRNETRITGRISCPRCKLLSCLLCAKIRLGISVEVEEQIQWSYKNKDQLIIALYDHNQFLIKENQLLVKQLELAQRRIADNARLTGADLQAFMEDFRHLSTEVSQKLMHGDDTEERTLVLPLEDEEKGDTIASSVNGEKKAINKLFFVQVEFEITDAQGKLVKFSAKAVIDTGATVCCINEQVVPKSALMDAGMEATFYGVNSTTISKQRLRTGKMFLGNNWFYIPYVYSLPLIVKGIDMLIGCNFIRSMGGGIRFEGQNVIF</sequence>
<name>A0A2D0WL93_9VIRU</name>
<dbReference type="Pfam" id="PF22909">
    <property type="entry name" value="Caulimovir_coat_dom"/>
    <property type="match status" value="1"/>
</dbReference>
<dbReference type="InterPro" id="IPR001878">
    <property type="entry name" value="Znf_CCHC"/>
</dbReference>
<dbReference type="EMBL" id="KY034642">
    <property type="protein sequence ID" value="ARD08905.1"/>
    <property type="molecule type" value="Genomic_DNA"/>
</dbReference>
<keyword evidence="2" id="KW-0479">Metal-binding</keyword>
<evidence type="ECO:0000256" key="1">
    <source>
        <dbReference type="ARBA" id="ARBA00022801"/>
    </source>
</evidence>